<evidence type="ECO:0000256" key="4">
    <source>
        <dbReference type="ARBA" id="ARBA00023163"/>
    </source>
</evidence>
<feature type="domain" description="Ner winged helix-turn-helix DNA-binding" evidence="5">
    <location>
        <begin position="12"/>
        <end position="75"/>
    </location>
</feature>
<evidence type="ECO:0000259" key="5">
    <source>
        <dbReference type="Pfam" id="PF13693"/>
    </source>
</evidence>
<comment type="similarity">
    <text evidence="1">Belongs to the ner transcriptional regulatory family.</text>
</comment>
<sequence length="76" mass="8707">MHKMAEKKRVNDMHRADIRAALIKKGISLAQLGIEHGLAKTTLRNAFDKRYPRGEKIIAEALGKHPKEIWPSRYSD</sequence>
<dbReference type="SUPFAM" id="SSF47413">
    <property type="entry name" value="lambda repressor-like DNA-binding domains"/>
    <property type="match status" value="1"/>
</dbReference>
<evidence type="ECO:0000256" key="2">
    <source>
        <dbReference type="ARBA" id="ARBA00023015"/>
    </source>
</evidence>
<accession>A0A8S5L7Q5</accession>
<evidence type="ECO:0000256" key="3">
    <source>
        <dbReference type="ARBA" id="ARBA00023125"/>
    </source>
</evidence>
<protein>
    <submittedName>
        <fullName evidence="6">Putative transcriptional regulator</fullName>
    </submittedName>
</protein>
<dbReference type="Pfam" id="PF13693">
    <property type="entry name" value="HTH_35"/>
    <property type="match status" value="1"/>
</dbReference>
<dbReference type="GO" id="GO:0003677">
    <property type="term" value="F:DNA binding"/>
    <property type="evidence" value="ECO:0007669"/>
    <property type="project" value="UniProtKB-KW"/>
</dbReference>
<dbReference type="InterPro" id="IPR038722">
    <property type="entry name" value="Ner_HTH_dom"/>
</dbReference>
<evidence type="ECO:0000256" key="1">
    <source>
        <dbReference type="ARBA" id="ARBA00006157"/>
    </source>
</evidence>
<name>A0A8S5L7Q5_9CAUD</name>
<keyword evidence="3" id="KW-0238">DNA-binding</keyword>
<organism evidence="6">
    <name type="scientific">Myoviridae sp. ctKHS5</name>
    <dbReference type="NCBI Taxonomy" id="2823541"/>
    <lineage>
        <taxon>Viruses</taxon>
        <taxon>Duplodnaviria</taxon>
        <taxon>Heunggongvirae</taxon>
        <taxon>Uroviricota</taxon>
        <taxon>Caudoviricetes</taxon>
    </lineage>
</organism>
<proteinExistence type="inferred from homology"/>
<evidence type="ECO:0000313" key="6">
    <source>
        <dbReference type="EMBL" id="DAD65976.1"/>
    </source>
</evidence>
<reference evidence="6" key="1">
    <citation type="journal article" date="2021" name="Proc. Natl. Acad. Sci. U.S.A.">
        <title>A Catalog of Tens of Thousands of Viruses from Human Metagenomes Reveals Hidden Associations with Chronic Diseases.</title>
        <authorList>
            <person name="Tisza M.J."/>
            <person name="Buck C.B."/>
        </authorList>
    </citation>
    <scope>NUCLEOTIDE SEQUENCE</scope>
    <source>
        <strain evidence="6">CtKHS5</strain>
    </source>
</reference>
<dbReference type="EMBL" id="BK014652">
    <property type="protein sequence ID" value="DAD65976.1"/>
    <property type="molecule type" value="Genomic_DNA"/>
</dbReference>
<dbReference type="Gene3D" id="1.10.260.40">
    <property type="entry name" value="lambda repressor-like DNA-binding domains"/>
    <property type="match status" value="1"/>
</dbReference>
<keyword evidence="2" id="KW-0805">Transcription regulation</keyword>
<dbReference type="InterPro" id="IPR010982">
    <property type="entry name" value="Lambda_DNA-bd_dom_sf"/>
</dbReference>
<keyword evidence="4" id="KW-0804">Transcription</keyword>